<reference evidence="2 5" key="4">
    <citation type="journal article" date="2024" name="Microbiol. Resour. Announc.">
        <title>Genome annotations for the ascomycete fungi Trichoderma harzianum, Trichoderma aggressivum, and Purpureocillium lilacinum.</title>
        <authorList>
            <person name="Beijen E.P.W."/>
            <person name="Ohm R.A."/>
        </authorList>
    </citation>
    <scope>NUCLEOTIDE SEQUENCE [LARGE SCALE GENOMIC DNA]</scope>
    <source>
        <strain evidence="2 5">CBS 150709</strain>
    </source>
</reference>
<proteinExistence type="predicted"/>
<organism evidence="3 4">
    <name type="scientific">Purpureocillium lilacinum</name>
    <name type="common">Paecilomyces lilacinus</name>
    <dbReference type="NCBI Taxonomy" id="33203"/>
    <lineage>
        <taxon>Eukaryota</taxon>
        <taxon>Fungi</taxon>
        <taxon>Dikarya</taxon>
        <taxon>Ascomycota</taxon>
        <taxon>Pezizomycotina</taxon>
        <taxon>Sordariomycetes</taxon>
        <taxon>Hypocreomycetidae</taxon>
        <taxon>Hypocreales</taxon>
        <taxon>Ophiocordycipitaceae</taxon>
        <taxon>Purpureocillium</taxon>
    </lineage>
</organism>
<keyword evidence="5" id="KW-1185">Reference proteome</keyword>
<dbReference type="Proteomes" id="UP000245956">
    <property type="component" value="Unassembled WGS sequence"/>
</dbReference>
<evidence type="ECO:0000313" key="2">
    <source>
        <dbReference type="EMBL" id="KAK4094916.1"/>
    </source>
</evidence>
<evidence type="ECO:0000313" key="4">
    <source>
        <dbReference type="Proteomes" id="UP000245956"/>
    </source>
</evidence>
<dbReference type="Proteomes" id="UP001287286">
    <property type="component" value="Unassembled WGS sequence"/>
</dbReference>
<feature type="region of interest" description="Disordered" evidence="1">
    <location>
        <begin position="80"/>
        <end position="112"/>
    </location>
</feature>
<reference evidence="2" key="3">
    <citation type="submission" date="2023-11" db="EMBL/GenBank/DDBJ databases">
        <authorList>
            <person name="Beijen E."/>
            <person name="Ohm R.A."/>
        </authorList>
    </citation>
    <scope>NUCLEOTIDE SEQUENCE</scope>
    <source>
        <strain evidence="2">CBS 150709</strain>
    </source>
</reference>
<reference evidence="3" key="1">
    <citation type="submission" date="2015-05" db="EMBL/GenBank/DDBJ databases">
        <authorList>
            <person name="Wang D.B."/>
            <person name="Wang M."/>
        </authorList>
    </citation>
    <scope>NUCLEOTIDE SEQUENCE</scope>
    <source>
        <strain evidence="3">36-1</strain>
    </source>
</reference>
<comment type="caution">
    <text evidence="3">The sequence shown here is derived from an EMBL/GenBank/DDBJ whole genome shotgun (WGS) entry which is preliminary data.</text>
</comment>
<dbReference type="EMBL" id="LCWV01000019">
    <property type="protein sequence ID" value="PWI67403.1"/>
    <property type="molecule type" value="Genomic_DNA"/>
</dbReference>
<name>A0A2U3DYT2_PURLI</name>
<dbReference type="AlphaFoldDB" id="A0A2U3DYT2"/>
<protein>
    <submittedName>
        <fullName evidence="3">Uncharacterized protein</fullName>
    </submittedName>
</protein>
<reference evidence="3 4" key="2">
    <citation type="journal article" date="2016" name="Front. Microbiol.">
        <title>Genome and transcriptome sequences reveal the specific parasitism of the nematophagous Purpureocillium lilacinum 36-1.</title>
        <authorList>
            <person name="Xie J."/>
            <person name="Li S."/>
            <person name="Mo C."/>
            <person name="Xiao X."/>
            <person name="Peng D."/>
            <person name="Wang G."/>
            <person name="Xiao Y."/>
        </authorList>
    </citation>
    <scope>NUCLEOTIDE SEQUENCE [LARGE SCALE GENOMIC DNA]</scope>
    <source>
        <strain evidence="3 4">36-1</strain>
    </source>
</reference>
<gene>
    <name evidence="3" type="ORF">PCL_03171</name>
    <name evidence="2" type="ORF">Purlil1_612</name>
</gene>
<sequence length="148" mass="15898">MPPEPIALRTNSASGFPSSIGPWHPSTYLLPHSIPNCRVPAPVPDERAPVSCLRHPRPGISIRSPWLWLLLRPRAVAAGSQVEEPALDEEQRKEADDKGYDAQDAADDEPADDFFFGGPGLDDAAPAHAGECACALAMVVVVVRVLDE</sequence>
<evidence type="ECO:0000313" key="3">
    <source>
        <dbReference type="EMBL" id="PWI67403.1"/>
    </source>
</evidence>
<evidence type="ECO:0000313" key="5">
    <source>
        <dbReference type="Proteomes" id="UP001287286"/>
    </source>
</evidence>
<evidence type="ECO:0000256" key="1">
    <source>
        <dbReference type="SAM" id="MobiDB-lite"/>
    </source>
</evidence>
<accession>A0A2U3DYT2</accession>
<feature type="compositionally biased region" description="Basic and acidic residues" evidence="1">
    <location>
        <begin position="89"/>
        <end position="101"/>
    </location>
</feature>
<dbReference type="EMBL" id="JAWRVI010000002">
    <property type="protein sequence ID" value="KAK4094916.1"/>
    <property type="molecule type" value="Genomic_DNA"/>
</dbReference>